<feature type="repeat" description="TPR" evidence="5">
    <location>
        <begin position="325"/>
        <end position="358"/>
    </location>
</feature>
<dbReference type="PROSITE" id="PS50005">
    <property type="entry name" value="TPR"/>
    <property type="match status" value="4"/>
</dbReference>
<dbReference type="Pfam" id="PF13877">
    <property type="entry name" value="RPAP3_C"/>
    <property type="match status" value="1"/>
</dbReference>
<dbReference type="SMART" id="SM00028">
    <property type="entry name" value="TPR"/>
    <property type="match status" value="9"/>
</dbReference>
<feature type="region of interest" description="Disordered" evidence="7">
    <location>
        <begin position="175"/>
        <end position="195"/>
    </location>
</feature>
<keyword evidence="3" id="KW-0677">Repeat</keyword>
<dbReference type="InterPro" id="IPR011990">
    <property type="entry name" value="TPR-like_helical_dom_sf"/>
</dbReference>
<dbReference type="SUPFAM" id="SSF48452">
    <property type="entry name" value="TPR-like"/>
    <property type="match status" value="3"/>
</dbReference>
<protein>
    <submittedName>
        <fullName evidence="9">Sperm associated antigen 1</fullName>
    </submittedName>
</protein>
<feature type="region of interest" description="Disordered" evidence="7">
    <location>
        <begin position="1"/>
        <end position="29"/>
    </location>
</feature>
<comment type="caution">
    <text evidence="9">The sequence shown here is derived from an EMBL/GenBank/DDBJ whole genome shotgun (WGS) entry which is preliminary data.</text>
</comment>
<feature type="region of interest" description="Disordered" evidence="7">
    <location>
        <begin position="684"/>
        <end position="704"/>
    </location>
</feature>
<evidence type="ECO:0000256" key="1">
    <source>
        <dbReference type="ARBA" id="ARBA00004496"/>
    </source>
</evidence>
<comment type="subcellular location">
    <subcellularLocation>
        <location evidence="1">Cytoplasm</location>
    </subcellularLocation>
</comment>
<dbReference type="PANTHER" id="PTHR45984">
    <property type="entry name" value="RNA (RNA) POLYMERASE II ASSOCIATED PROTEIN HOMOLOG"/>
    <property type="match status" value="1"/>
</dbReference>
<evidence type="ECO:0000256" key="3">
    <source>
        <dbReference type="ARBA" id="ARBA00022737"/>
    </source>
</evidence>
<dbReference type="InterPro" id="IPR019734">
    <property type="entry name" value="TPR_rpt"/>
</dbReference>
<feature type="compositionally biased region" description="Basic and acidic residues" evidence="7">
    <location>
        <begin position="687"/>
        <end position="704"/>
    </location>
</feature>
<keyword evidence="6" id="KW-0175">Coiled coil</keyword>
<dbReference type="EMBL" id="JAHGAV010000069">
    <property type="protein sequence ID" value="KAG6933716.1"/>
    <property type="molecule type" value="Genomic_DNA"/>
</dbReference>
<dbReference type="InterPro" id="IPR025986">
    <property type="entry name" value="RPAP3-like_C"/>
</dbReference>
<dbReference type="Gene3D" id="1.25.40.10">
    <property type="entry name" value="Tetratricopeptide repeat domain"/>
    <property type="match status" value="3"/>
</dbReference>
<feature type="compositionally biased region" description="Basic and acidic residues" evidence="7">
    <location>
        <begin position="401"/>
        <end position="418"/>
    </location>
</feature>
<accession>A0A8T1SWU9</accession>
<proteinExistence type="predicted"/>
<dbReference type="GO" id="GO:0005829">
    <property type="term" value="C:cytosol"/>
    <property type="evidence" value="ECO:0007669"/>
    <property type="project" value="TreeGrafter"/>
</dbReference>
<organism evidence="9 10">
    <name type="scientific">Chelydra serpentina</name>
    <name type="common">Snapping turtle</name>
    <name type="synonym">Testudo serpentina</name>
    <dbReference type="NCBI Taxonomy" id="8475"/>
    <lineage>
        <taxon>Eukaryota</taxon>
        <taxon>Metazoa</taxon>
        <taxon>Chordata</taxon>
        <taxon>Craniata</taxon>
        <taxon>Vertebrata</taxon>
        <taxon>Euteleostomi</taxon>
        <taxon>Archelosauria</taxon>
        <taxon>Testudinata</taxon>
        <taxon>Testudines</taxon>
        <taxon>Cryptodira</taxon>
        <taxon>Durocryptodira</taxon>
        <taxon>Americhelydia</taxon>
        <taxon>Chelydroidea</taxon>
        <taxon>Chelydridae</taxon>
        <taxon>Chelydra</taxon>
    </lineage>
</organism>
<evidence type="ECO:0000256" key="5">
    <source>
        <dbReference type="PROSITE-ProRule" id="PRU00339"/>
    </source>
</evidence>
<dbReference type="Pfam" id="PF13181">
    <property type="entry name" value="TPR_8"/>
    <property type="match status" value="1"/>
</dbReference>
<keyword evidence="10" id="KW-1185">Reference proteome</keyword>
<dbReference type="FunFam" id="1.25.40.10:FF:000221">
    <property type="entry name" value="Mitochondrial import receptor subunit TOM34"/>
    <property type="match status" value="1"/>
</dbReference>
<dbReference type="AlphaFoldDB" id="A0A8T1SWU9"/>
<feature type="compositionally biased region" description="Basic and acidic residues" evidence="7">
    <location>
        <begin position="444"/>
        <end position="480"/>
    </location>
</feature>
<evidence type="ECO:0000313" key="10">
    <source>
        <dbReference type="Proteomes" id="UP000765507"/>
    </source>
</evidence>
<evidence type="ECO:0000256" key="7">
    <source>
        <dbReference type="SAM" id="MobiDB-lite"/>
    </source>
</evidence>
<evidence type="ECO:0000256" key="6">
    <source>
        <dbReference type="SAM" id="Coils"/>
    </source>
</evidence>
<feature type="region of interest" description="Disordered" evidence="7">
    <location>
        <begin position="376"/>
        <end position="517"/>
    </location>
</feature>
<sequence length="1011" mass="114808">EWTREDPAPSCSLRTQAERRGGGEVADMSSGVSAGHLDCAGMSDQPVSSLWDQGITKTYQIPINNLDYKFIEKCSDVKHLEKILRILRSGEEGYYPDLTLFCEKRIECLAPGSRALRKDKPPASASDFTTEEWEKINDEMKSWVTEMKEDYYKIQFPVTETLHERLDNLPAVRGSNSCLHGGQNKENKQRKKKNIPRDYREWDKFDVEKECSKVDEVCEENNSKACFNISSNLPVIEKKIETTGYILGMTKKERHFIANREKEKGNETFTIGDYKEAVTYYTRSISVLPTVAAYNNRAQAEIKLQNWHNAFQDCEKVLDLEPGNLKALMRRATVHKHLQNYQAAIEDLAKVLHVEPENVIAKTNLSDIEQKLKDLEPVSENHTKGKRILIQDIEESDGDEERGGNGKEHENGSGDKKTGVLLRGEIATKSEMGNVQKKFSSKGDGCKSETQKHSEYTESRVKKGISEKKTIEHLTDHEGEVNGYLNGEKKNESNDVKKETSSSHGTESSSAGKSISNLLPPTAAKLKSEGNELFKNGQFGEAVLRYSEAIENVLNLGIQSRDDLSILYSNRAACYLKEGNCSDCIQDCNRALELHPFSLKPLLRRAMAYESMERYRQAYVDYKMVLQIDSGIQAANDSVNRITRTLIDQDGPSWREKLLPIPVVPVSAQLHKWDGESFTSETKRKKTADFNGDRQSEMNSEKTEENFRTLKNEGNEFVKKGKYKEALIKYNECMKLNSKECAIYTNRALCFLKLYQYEEAKQDCDHVLQIEDSNVKAFYRRALAYKGLQNYQASVDDLSKVLTIDPNVAEAKRELQEITQLLNLKNDVGAGSQQKQRKKIKIQEVNEDNEEKQTSTSEDAVLNYQVAKGEAENSLPLKISEKLLISEPSNAYEFGQIINAVNAKKDEAACADLLTIIDPKKLPMLLSNKLEGDTILIFMQALECHLLGKDPGLVYQHLLYLSKVERFKVVLTLLSKNEKEQVQQLFDSLSKKQNHQFSLEDLESLKRVYEL</sequence>
<dbReference type="OrthoDB" id="2942533at2759"/>
<feature type="compositionally biased region" description="Basic and acidic residues" evidence="7">
    <location>
        <begin position="487"/>
        <end position="501"/>
    </location>
</feature>
<evidence type="ECO:0000256" key="4">
    <source>
        <dbReference type="ARBA" id="ARBA00022803"/>
    </source>
</evidence>
<feature type="repeat" description="TPR" evidence="5">
    <location>
        <begin position="258"/>
        <end position="291"/>
    </location>
</feature>
<evidence type="ECO:0000313" key="9">
    <source>
        <dbReference type="EMBL" id="KAG6933716.1"/>
    </source>
</evidence>
<feature type="coiled-coil region" evidence="6">
    <location>
        <begin position="808"/>
        <end position="855"/>
    </location>
</feature>
<keyword evidence="2" id="KW-0963">Cytoplasm</keyword>
<feature type="repeat" description="TPR" evidence="5">
    <location>
        <begin position="707"/>
        <end position="740"/>
    </location>
</feature>
<feature type="domain" description="RNA-polymerase II-associated protein 3-like C-terminal" evidence="8">
    <location>
        <begin position="888"/>
        <end position="979"/>
    </location>
</feature>
<evidence type="ECO:0000259" key="8">
    <source>
        <dbReference type="Pfam" id="PF13877"/>
    </source>
</evidence>
<feature type="non-terminal residue" evidence="9">
    <location>
        <position position="1"/>
    </location>
</feature>
<gene>
    <name evidence="9" type="primary">SPAG1</name>
    <name evidence="9" type="ORF">G0U57_018653</name>
</gene>
<keyword evidence="4 5" id="KW-0802">TPR repeat</keyword>
<dbReference type="InterPro" id="IPR051982">
    <property type="entry name" value="CiliaryAsmbly_MitoImport"/>
</dbReference>
<dbReference type="Proteomes" id="UP000765507">
    <property type="component" value="Unassembled WGS sequence"/>
</dbReference>
<feature type="compositionally biased region" description="Low complexity" evidence="7">
    <location>
        <begin position="502"/>
        <end position="514"/>
    </location>
</feature>
<name>A0A8T1SWU9_CHESE</name>
<reference evidence="9 10" key="1">
    <citation type="journal article" date="2020" name="G3 (Bethesda)">
        <title>Draft Genome of the Common Snapping Turtle, Chelydra serpentina, a Model for Phenotypic Plasticity in Reptiles.</title>
        <authorList>
            <person name="Das D."/>
            <person name="Singh S.K."/>
            <person name="Bierstedt J."/>
            <person name="Erickson A."/>
            <person name="Galli G.L.J."/>
            <person name="Crossley D.A. 2nd"/>
            <person name="Rhen T."/>
        </authorList>
    </citation>
    <scope>NUCLEOTIDE SEQUENCE [LARGE SCALE GENOMIC DNA]</scope>
    <source>
        <strain evidence="9">KW</strain>
    </source>
</reference>
<dbReference type="PANTHER" id="PTHR45984:SF3">
    <property type="entry name" value="SPERM-ASSOCIATED ANTIGEN 1"/>
    <property type="match status" value="1"/>
</dbReference>
<evidence type="ECO:0000256" key="2">
    <source>
        <dbReference type="ARBA" id="ARBA00022490"/>
    </source>
</evidence>
<feature type="repeat" description="TPR" evidence="5">
    <location>
        <begin position="775"/>
        <end position="808"/>
    </location>
</feature>